<keyword evidence="3" id="KW-1185">Reference proteome</keyword>
<keyword evidence="1" id="KW-1133">Transmembrane helix</keyword>
<name>A0A5B8S820_9SPHN</name>
<evidence type="ECO:0000256" key="1">
    <source>
        <dbReference type="SAM" id="Phobius"/>
    </source>
</evidence>
<dbReference type="RefSeq" id="WP_147091377.1">
    <property type="nucleotide sequence ID" value="NZ_BAABJD010000002.1"/>
</dbReference>
<dbReference type="AlphaFoldDB" id="A0A5B8S820"/>
<organism evidence="2 3">
    <name type="scientific">Novosphingobium ginsenosidimutans</name>
    <dbReference type="NCBI Taxonomy" id="1176536"/>
    <lineage>
        <taxon>Bacteria</taxon>
        <taxon>Pseudomonadati</taxon>
        <taxon>Pseudomonadota</taxon>
        <taxon>Alphaproteobacteria</taxon>
        <taxon>Sphingomonadales</taxon>
        <taxon>Sphingomonadaceae</taxon>
        <taxon>Novosphingobium</taxon>
    </lineage>
</organism>
<keyword evidence="1" id="KW-0812">Transmembrane</keyword>
<accession>A0A5B8S820</accession>
<dbReference type="EMBL" id="CP042345">
    <property type="protein sequence ID" value="QEA17298.1"/>
    <property type="molecule type" value="Genomic_DNA"/>
</dbReference>
<dbReference type="Proteomes" id="UP000321172">
    <property type="component" value="Chromosome"/>
</dbReference>
<sequence>MITTVLSLLTLAVLLMLAGAALQWRRGERRKAALLVILALVAGINVAIWTVPYDSGEAPVARADEKPA</sequence>
<keyword evidence="1" id="KW-0472">Membrane</keyword>
<feature type="transmembrane region" description="Helical" evidence="1">
    <location>
        <begin position="33"/>
        <end position="52"/>
    </location>
</feature>
<reference evidence="2 3" key="1">
    <citation type="journal article" date="2013" name="J. Microbiol. Biotechnol.">
        <title>Novosphingobium ginsenosidimutans sp. nov., with the ability to convert ginsenoside.</title>
        <authorList>
            <person name="Kim J.K."/>
            <person name="He D."/>
            <person name="Liu Q.M."/>
            <person name="Park H.Y."/>
            <person name="Jung M.S."/>
            <person name="Yoon M.H."/>
            <person name="Kim S.C."/>
            <person name="Im W.T."/>
        </authorList>
    </citation>
    <scope>NUCLEOTIDE SEQUENCE [LARGE SCALE GENOMIC DNA]</scope>
    <source>
        <strain evidence="2 3">FW-6</strain>
    </source>
</reference>
<protein>
    <submittedName>
        <fullName evidence="2">Uncharacterized protein</fullName>
    </submittedName>
</protein>
<evidence type="ECO:0000313" key="2">
    <source>
        <dbReference type="EMBL" id="QEA17298.1"/>
    </source>
</evidence>
<evidence type="ECO:0000313" key="3">
    <source>
        <dbReference type="Proteomes" id="UP000321172"/>
    </source>
</evidence>
<gene>
    <name evidence="2" type="ORF">FRF71_14785</name>
</gene>
<dbReference type="KEGG" id="ngf:FRF71_14785"/>
<proteinExistence type="predicted"/>